<evidence type="ECO:0000256" key="1">
    <source>
        <dbReference type="SAM" id="MobiDB-lite"/>
    </source>
</evidence>
<feature type="region of interest" description="Disordered" evidence="1">
    <location>
        <begin position="1202"/>
        <end position="1226"/>
    </location>
</feature>
<accession>A0A2S6IJE1</accession>
<keyword evidence="2" id="KW-0472">Membrane</keyword>
<keyword evidence="2" id="KW-1133">Transmembrane helix</keyword>
<sequence>MFSTIFIHEIKTWFKKPLFYVFAAIFLILGMLVMAIPAGFFDGDNATTTSNSFINSPFEILKSISIISIFCYLMIPTFVGSTIYRDFKNNMHNVLYSYPIKKWEYLLAKYCAGISIYLILIFLVVVGLMIGGYLPGTNPELLGPFKLWNYVQPFLIVVVPNVIFYSAIVFAIIVFTRNMNVGFMSILTLIIVQLIVTSYVDQVEDPFWLALADPLGIVATGQTTKYWTPIEQSFRMLPFEDMILWNRVLWAGISILILGLVIARFNFAQNAATLFKSKKSKKVTKENTSGISKIILPTVSTDFSLKGQLSTLWLLIKSDTKYIIYGWPFIIIAFLAIVLTFVMMFNSGLIFSTPLLPKTWVMLGIPSTYVLLFSFLLIFLYSGFLIDRSNSAHIKQIVDVTPTKSWLFLVSNIGALVLMLAVLQVILIICGVATQSLLSFHDYQIDLYLFQAFFLNIWKYIPWILMSLLVHTLIKNKWLGLAVLVILGVAIPTVTGAIGIDQAIFDFNSVGEPSPSDFNGYGDALAPYYTYRVYWILFGIVLLCIALLFYRRGMSTDVAGRIAFAKARLSKSIITIASISLLGFIGLGGYIWKINNYDNERLTGKEQEERRVNYEKDLGQYLNIAQPRLVAVNTFMDIFPETKDFKAGATYTLINQTMVAIDTLHVNVTDYPVEFTLDRATEVVYDNEDYQYRMYQFNEALQPGDTLIMKFTMHNEENRFMDNKSPIASNGTFLNNSMYPSIGYNDAYELRNVKLREKYDLPPKDRLPAATSPGATDNNYIGGNSDWIDFEATVSTSPDQIAIAPGYLIKEWEENGQKYFHYKMDSKMLNFYSFLSGRYEVVKEVHNGVNLEIYHHPDHTYNLDRMMKGLKEGLDYYNENFTPYQHRQARIIEFPKGYGSFAQAFANTIPFSEGVGFIADVDDTDKDAVDYPLAITAHELAHQWWAHQVIGANAKGATLLSESMSEYSCLKVLEKVYGKNQMRKFLKDALDGYLSGRTGESIKENPLMYNENQQYIHYQKGSLVLYAMSDYIGEKKFNGVIKRFAEKYQFKSAPYPTAIEFVEDIKLVTPDSLQYVIKDMFETITLYDNEITDATYTKINEDEYLVNIKSLVSKYRSDKRGEKSYASVAGDSLNFTPKGKKKAISSLPLADYIEIGIFGEENEETGEEEVLFLKKLKFTDIENNQSILVTKKPVEVGIDPYNKLIDRGTNDNRKKVTESDSKKKEE</sequence>
<feature type="transmembrane region" description="Helical" evidence="2">
    <location>
        <begin position="447"/>
        <end position="466"/>
    </location>
</feature>
<feature type="transmembrane region" description="Helical" evidence="2">
    <location>
        <begin position="60"/>
        <end position="84"/>
    </location>
</feature>
<feature type="transmembrane region" description="Helical" evidence="2">
    <location>
        <begin position="572"/>
        <end position="592"/>
    </location>
</feature>
<name>A0A2S6IJE1_9FLAO</name>
<feature type="domain" description="Peptidase M1 membrane alanine aminopeptidase" evidence="3">
    <location>
        <begin position="874"/>
        <end position="1054"/>
    </location>
</feature>
<keyword evidence="2" id="KW-0812">Transmembrane</keyword>
<reference evidence="4 5" key="1">
    <citation type="submission" date="2018-02" db="EMBL/GenBank/DDBJ databases">
        <title>Genomic Encyclopedia of Archaeal and Bacterial Type Strains, Phase II (KMG-II): from individual species to whole genera.</title>
        <authorList>
            <person name="Goeker M."/>
        </authorList>
    </citation>
    <scope>NUCLEOTIDE SEQUENCE [LARGE SCALE GENOMIC DNA]</scope>
    <source>
        <strain evidence="4 5">DSM 16809</strain>
    </source>
</reference>
<feature type="transmembrane region" description="Helical" evidence="2">
    <location>
        <begin position="105"/>
        <end position="134"/>
    </location>
</feature>
<proteinExistence type="predicted"/>
<evidence type="ECO:0000313" key="5">
    <source>
        <dbReference type="Proteomes" id="UP000239002"/>
    </source>
</evidence>
<dbReference type="GO" id="GO:0008270">
    <property type="term" value="F:zinc ion binding"/>
    <property type="evidence" value="ECO:0007669"/>
    <property type="project" value="InterPro"/>
</dbReference>
<feature type="transmembrane region" description="Helical" evidence="2">
    <location>
        <begin position="322"/>
        <end position="345"/>
    </location>
</feature>
<gene>
    <name evidence="4" type="ORF">LY01_01938</name>
</gene>
<comment type="caution">
    <text evidence="4">The sequence shown here is derived from an EMBL/GenBank/DDBJ whole genome shotgun (WGS) entry which is preliminary data.</text>
</comment>
<dbReference type="EMBL" id="PTJE01000004">
    <property type="protein sequence ID" value="PPK94301.1"/>
    <property type="molecule type" value="Genomic_DNA"/>
</dbReference>
<keyword evidence="5" id="KW-1185">Reference proteome</keyword>
<feature type="transmembrane region" description="Helical" evidence="2">
    <location>
        <begin position="154"/>
        <end position="174"/>
    </location>
</feature>
<feature type="transmembrane region" description="Helical" evidence="2">
    <location>
        <begin position="406"/>
        <end position="435"/>
    </location>
</feature>
<dbReference type="Pfam" id="PF01433">
    <property type="entry name" value="Peptidase_M1"/>
    <property type="match status" value="1"/>
</dbReference>
<feature type="transmembrane region" description="Helical" evidence="2">
    <location>
        <begin position="248"/>
        <end position="267"/>
    </location>
</feature>
<feature type="transmembrane region" description="Helical" evidence="2">
    <location>
        <begin position="478"/>
        <end position="500"/>
    </location>
</feature>
<dbReference type="SUPFAM" id="SSF55486">
    <property type="entry name" value="Metalloproteases ('zincins'), catalytic domain"/>
    <property type="match status" value="1"/>
</dbReference>
<dbReference type="InterPro" id="IPR014782">
    <property type="entry name" value="Peptidase_M1_dom"/>
</dbReference>
<dbReference type="InterPro" id="IPR027268">
    <property type="entry name" value="Peptidase_M4/M1_CTD_sf"/>
</dbReference>
<dbReference type="GO" id="GO:0008237">
    <property type="term" value="F:metallopeptidase activity"/>
    <property type="evidence" value="ECO:0007669"/>
    <property type="project" value="InterPro"/>
</dbReference>
<feature type="compositionally biased region" description="Basic and acidic residues" evidence="1">
    <location>
        <begin position="1204"/>
        <end position="1226"/>
    </location>
</feature>
<feature type="transmembrane region" description="Helical" evidence="2">
    <location>
        <begin position="181"/>
        <end position="200"/>
    </location>
</feature>
<dbReference type="AlphaFoldDB" id="A0A2S6IJE1"/>
<feature type="transmembrane region" description="Helical" evidence="2">
    <location>
        <begin position="365"/>
        <end position="386"/>
    </location>
</feature>
<feature type="transmembrane region" description="Helical" evidence="2">
    <location>
        <begin position="533"/>
        <end position="551"/>
    </location>
</feature>
<dbReference type="Gene3D" id="1.10.390.10">
    <property type="entry name" value="Neutral Protease Domain 2"/>
    <property type="match status" value="1"/>
</dbReference>
<evidence type="ECO:0000313" key="4">
    <source>
        <dbReference type="EMBL" id="PPK94301.1"/>
    </source>
</evidence>
<protein>
    <submittedName>
        <fullName evidence="4">ABC-2 type transport system permease protein</fullName>
    </submittedName>
</protein>
<dbReference type="Proteomes" id="UP000239002">
    <property type="component" value="Unassembled WGS sequence"/>
</dbReference>
<feature type="transmembrane region" description="Helical" evidence="2">
    <location>
        <begin position="18"/>
        <end position="40"/>
    </location>
</feature>
<dbReference type="OrthoDB" id="100605at2"/>
<organism evidence="4 5">
    <name type="scientific">Nonlabens xylanidelens</name>
    <dbReference type="NCBI Taxonomy" id="191564"/>
    <lineage>
        <taxon>Bacteria</taxon>
        <taxon>Pseudomonadati</taxon>
        <taxon>Bacteroidota</taxon>
        <taxon>Flavobacteriia</taxon>
        <taxon>Flavobacteriales</taxon>
        <taxon>Flavobacteriaceae</taxon>
        <taxon>Nonlabens</taxon>
    </lineage>
</organism>
<evidence type="ECO:0000259" key="3">
    <source>
        <dbReference type="Pfam" id="PF01433"/>
    </source>
</evidence>
<evidence type="ECO:0000256" key="2">
    <source>
        <dbReference type="SAM" id="Phobius"/>
    </source>
</evidence>
<dbReference type="RefSeq" id="WP_104515630.1">
    <property type="nucleotide sequence ID" value="NZ_MQVW01000020.1"/>
</dbReference>